<accession>A0A1E1MVM7</accession>
<evidence type="ECO:0000313" key="2">
    <source>
        <dbReference type="EMBL" id="CZT53100.1"/>
    </source>
</evidence>
<proteinExistence type="predicted"/>
<dbReference type="AlphaFoldDB" id="A0A1E1MVM7"/>
<keyword evidence="3" id="KW-1185">Reference proteome</keyword>
<dbReference type="InterPro" id="IPR045518">
    <property type="entry name" value="2EXR"/>
</dbReference>
<gene>
    <name evidence="2" type="ORF">RSE6_14539</name>
</gene>
<feature type="domain" description="2EXR" evidence="1">
    <location>
        <begin position="134"/>
        <end position="227"/>
    </location>
</feature>
<sequence>MGATHSTGISMSHHDFPPGTALGADPKFVQFLTAFFSSITSLTLYQLAPNLTLLGLLDIIALNAEMDQNDKTRYISAQLAKYSKSASQHLLDVMASIGNTSIVSLPDLRSLIVSLVDSHFGTAGQAIIEKVVGFPTFAKLPAEIRTMIHALPDPRKIRITSMITYNNIWGAPNDPLIVLRSVCKESLDVVTRRYQMNPYSNLGSVTTVKPRLTPDNRFVFIDVKQDVVYLKGKAVKNCVAAWNEREETRQVSNLTKYSPEPGFNLTSLSLSADSSAFSALVHGDKGRKWLTGFTGLRKIVLVEVEDDHEFRRLLLTSGGKINKQLHLRIIWEKAMTQFSCLRALRGVEFEPEVPLDVERFKMVHGKNC</sequence>
<dbReference type="Proteomes" id="UP000177625">
    <property type="component" value="Unassembled WGS sequence"/>
</dbReference>
<reference evidence="3" key="1">
    <citation type="submission" date="2016-03" db="EMBL/GenBank/DDBJ databases">
        <authorList>
            <person name="Guldener U."/>
        </authorList>
    </citation>
    <scope>NUCLEOTIDE SEQUENCE [LARGE SCALE GENOMIC DNA]</scope>
</reference>
<dbReference type="EMBL" id="FJVC01000674">
    <property type="protein sequence ID" value="CZT53100.1"/>
    <property type="molecule type" value="Genomic_DNA"/>
</dbReference>
<evidence type="ECO:0000313" key="3">
    <source>
        <dbReference type="Proteomes" id="UP000177625"/>
    </source>
</evidence>
<dbReference type="Pfam" id="PF20150">
    <property type="entry name" value="2EXR"/>
    <property type="match status" value="1"/>
</dbReference>
<protein>
    <recommendedName>
        <fullName evidence="1">2EXR domain-containing protein</fullName>
    </recommendedName>
</protein>
<organism evidence="2 3">
    <name type="scientific">Rhynchosporium secalis</name>
    <name type="common">Barley scald fungus</name>
    <dbReference type="NCBI Taxonomy" id="38038"/>
    <lineage>
        <taxon>Eukaryota</taxon>
        <taxon>Fungi</taxon>
        <taxon>Dikarya</taxon>
        <taxon>Ascomycota</taxon>
        <taxon>Pezizomycotina</taxon>
        <taxon>Leotiomycetes</taxon>
        <taxon>Helotiales</taxon>
        <taxon>Ploettnerulaceae</taxon>
        <taxon>Rhynchosporium</taxon>
    </lineage>
</organism>
<name>A0A1E1MVM7_RHYSE</name>
<evidence type="ECO:0000259" key="1">
    <source>
        <dbReference type="Pfam" id="PF20150"/>
    </source>
</evidence>